<sequence>MFKIRLLYIPVGLVAFLLLACSPQKTKTIACIGDSITFGARLENPIQDSYPSKLQSLLGTNYNVINFGVSSCTLIRKGSPNVWQQLENIRESQPDLVVISLGTNDTCGMGTCGSRVCWEHNDEFESDYVDLIHEFKKIPSHPEIYICAPTPMVLETPGLNNERIQGLTIRKPRLQKLISIIRAVAKKEQVNFIDLNTPLNHKPEFFTVKDGVHPNKKGYLAIAEIVAKAIKE</sequence>
<dbReference type="AlphaFoldDB" id="A0A8J6Q318"/>
<dbReference type="InterPro" id="IPR036514">
    <property type="entry name" value="SGNH_hydro_sf"/>
</dbReference>
<dbReference type="GO" id="GO:0016788">
    <property type="term" value="F:hydrolase activity, acting on ester bonds"/>
    <property type="evidence" value="ECO:0007669"/>
    <property type="project" value="UniProtKB-ARBA"/>
</dbReference>
<proteinExistence type="predicted"/>
<accession>A0A8J6Q318</accession>
<evidence type="ECO:0000313" key="3">
    <source>
        <dbReference type="Proteomes" id="UP000600588"/>
    </source>
</evidence>
<dbReference type="Gene3D" id="3.40.50.1110">
    <property type="entry name" value="SGNH hydrolase"/>
    <property type="match status" value="1"/>
</dbReference>
<comment type="caution">
    <text evidence="2">The sequence shown here is derived from an EMBL/GenBank/DDBJ whole genome shotgun (WGS) entry which is preliminary data.</text>
</comment>
<dbReference type="EMBL" id="JACVXB010000005">
    <property type="protein sequence ID" value="MBD0832931.1"/>
    <property type="molecule type" value="Genomic_DNA"/>
</dbReference>
<feature type="domain" description="SGNH hydrolase-type esterase" evidence="1">
    <location>
        <begin position="31"/>
        <end position="219"/>
    </location>
</feature>
<organism evidence="2 3">
    <name type="scientific">Aestuariibaculum sediminum</name>
    <dbReference type="NCBI Taxonomy" id="2770637"/>
    <lineage>
        <taxon>Bacteria</taxon>
        <taxon>Pseudomonadati</taxon>
        <taxon>Bacteroidota</taxon>
        <taxon>Flavobacteriia</taxon>
        <taxon>Flavobacteriales</taxon>
        <taxon>Flavobacteriaceae</taxon>
    </lineage>
</organism>
<dbReference type="PROSITE" id="PS51257">
    <property type="entry name" value="PROKAR_LIPOPROTEIN"/>
    <property type="match status" value="1"/>
</dbReference>
<dbReference type="SUPFAM" id="SSF52266">
    <property type="entry name" value="SGNH hydrolase"/>
    <property type="match status" value="1"/>
</dbReference>
<dbReference type="Proteomes" id="UP000600588">
    <property type="component" value="Unassembled WGS sequence"/>
</dbReference>
<name>A0A8J6Q318_9FLAO</name>
<dbReference type="InterPro" id="IPR051532">
    <property type="entry name" value="Ester_Hydrolysis_Enzymes"/>
</dbReference>
<protein>
    <recommendedName>
        <fullName evidence="1">SGNH hydrolase-type esterase domain-containing protein</fullName>
    </recommendedName>
</protein>
<dbReference type="Pfam" id="PF13472">
    <property type="entry name" value="Lipase_GDSL_2"/>
    <property type="match status" value="1"/>
</dbReference>
<evidence type="ECO:0000313" key="2">
    <source>
        <dbReference type="EMBL" id="MBD0832931.1"/>
    </source>
</evidence>
<dbReference type="PANTHER" id="PTHR30383">
    <property type="entry name" value="THIOESTERASE 1/PROTEASE 1/LYSOPHOSPHOLIPASE L1"/>
    <property type="match status" value="1"/>
</dbReference>
<reference evidence="2 3" key="1">
    <citation type="submission" date="2020-09" db="EMBL/GenBank/DDBJ databases">
        <title>TT11 complete genome.</title>
        <authorList>
            <person name="Wu Z."/>
        </authorList>
    </citation>
    <scope>NUCLEOTIDE SEQUENCE [LARGE SCALE GENOMIC DNA]</scope>
    <source>
        <strain evidence="2 3">TT11</strain>
    </source>
</reference>
<gene>
    <name evidence="2" type="ORF">ICJ83_12370</name>
</gene>
<dbReference type="RefSeq" id="WP_188230714.1">
    <property type="nucleotide sequence ID" value="NZ_JACVXB010000005.1"/>
</dbReference>
<evidence type="ECO:0000259" key="1">
    <source>
        <dbReference type="Pfam" id="PF13472"/>
    </source>
</evidence>
<dbReference type="InterPro" id="IPR013830">
    <property type="entry name" value="SGNH_hydro"/>
</dbReference>
<keyword evidence="3" id="KW-1185">Reference proteome</keyword>